<sequence length="188" mass="20328">MVTQSLPLDDPNGAARTASAPGPHLEYRLDVLGTDAADLVRYAGGWMFDRALAGWRVNAWLLDADDLRPLQVLGVQGHRLEPGARRTDDEHTAGLAVSANLAESDADVRAAVRGVLTSGHTEVVLWGGRRPELLGGRAEPVRYRLSAAARTFKRHALLAADCREIPVEACESLVCGGYRPVDSDLVRR</sequence>
<accession>A0A5Q5BIK1</accession>
<dbReference type="AlphaFoldDB" id="A0A5Q5BIK1"/>
<feature type="region of interest" description="Disordered" evidence="1">
    <location>
        <begin position="1"/>
        <end position="20"/>
    </location>
</feature>
<organism evidence="2">
    <name type="scientific">Mycobacterium sp. (strain MCS)</name>
    <dbReference type="NCBI Taxonomy" id="164756"/>
    <lineage>
        <taxon>Bacteria</taxon>
        <taxon>Bacillati</taxon>
        <taxon>Actinomycetota</taxon>
        <taxon>Actinomycetes</taxon>
        <taxon>Mycobacteriales</taxon>
        <taxon>Mycobacteriaceae</taxon>
        <taxon>Mycobacterium</taxon>
    </lineage>
</organism>
<gene>
    <name evidence="2" type="ordered locus">Mmcs_2036</name>
</gene>
<protein>
    <submittedName>
        <fullName evidence="2">Uncharacterized protein</fullName>
    </submittedName>
</protein>
<name>A0A5Q5BIK1_MYCSS</name>
<dbReference type="EMBL" id="CP000384">
    <property type="protein sequence ID" value="ABG08144.1"/>
    <property type="molecule type" value="Genomic_DNA"/>
</dbReference>
<evidence type="ECO:0000313" key="2">
    <source>
        <dbReference type="EMBL" id="ABG08144.1"/>
    </source>
</evidence>
<evidence type="ECO:0000256" key="1">
    <source>
        <dbReference type="SAM" id="MobiDB-lite"/>
    </source>
</evidence>
<proteinExistence type="predicted"/>
<reference evidence="2" key="1">
    <citation type="submission" date="2006-06" db="EMBL/GenBank/DDBJ databases">
        <title>Complete sequence of chromosome of Mycobacterium sp. MCS.</title>
        <authorList>
            <consortium name="US DOE Joint Genome Institute"/>
            <person name="Copeland A."/>
            <person name="Lucas S."/>
            <person name="Lapidus A."/>
            <person name="Barry K."/>
            <person name="Detter J.C."/>
            <person name="Glavina del Rio T."/>
            <person name="Hammon N."/>
            <person name="Israni S."/>
            <person name="Dalin E."/>
            <person name="Tice H."/>
            <person name="Pitluck S."/>
            <person name="Martinez M."/>
            <person name="Schmutz J."/>
            <person name="Larimer F."/>
            <person name="Land M."/>
            <person name="Hauser L."/>
            <person name="Kyrpides N."/>
            <person name="Kim E."/>
            <person name="Miller C.D."/>
            <person name="Hughes J.E."/>
            <person name="Anderson A.J."/>
            <person name="Sims R.C."/>
            <person name="Richardson P."/>
        </authorList>
    </citation>
    <scope>NUCLEOTIDE SEQUENCE [LARGE SCALE GENOMIC DNA]</scope>
    <source>
        <strain evidence="2">MCS</strain>
    </source>
</reference>
<dbReference type="KEGG" id="mmc:Mmcs_2036"/>